<dbReference type="CDD" id="cd01847">
    <property type="entry name" value="Triacylglycerol_lipase_like"/>
    <property type="match status" value="1"/>
</dbReference>
<evidence type="ECO:0000313" key="7">
    <source>
        <dbReference type="Proteomes" id="UP000658390"/>
    </source>
</evidence>
<dbReference type="NCBIfam" id="NF041609">
    <property type="entry name" value="esterase_EstP"/>
    <property type="match status" value="1"/>
</dbReference>
<dbReference type="Pfam" id="PF03797">
    <property type="entry name" value="Autotransporter"/>
    <property type="match status" value="1"/>
</dbReference>
<dbReference type="PROSITE" id="PS51208">
    <property type="entry name" value="AUTOTRANSPORTER"/>
    <property type="match status" value="1"/>
</dbReference>
<dbReference type="GO" id="GO:0019867">
    <property type="term" value="C:outer membrane"/>
    <property type="evidence" value="ECO:0007669"/>
    <property type="project" value="InterPro"/>
</dbReference>
<evidence type="ECO:0000313" key="6">
    <source>
        <dbReference type="EMBL" id="MBJ2256649.1"/>
    </source>
</evidence>
<feature type="active site" evidence="3">
    <location>
        <position position="307"/>
    </location>
</feature>
<dbReference type="SUPFAM" id="SSF52266">
    <property type="entry name" value="SGNH hydrolase"/>
    <property type="match status" value="1"/>
</dbReference>
<dbReference type="Pfam" id="PF00657">
    <property type="entry name" value="Lipase_GDSL"/>
    <property type="match status" value="1"/>
</dbReference>
<evidence type="ECO:0000256" key="4">
    <source>
        <dbReference type="SAM" id="SignalP"/>
    </source>
</evidence>
<dbReference type="InterPro" id="IPR001087">
    <property type="entry name" value="GDSL"/>
</dbReference>
<dbReference type="SMART" id="SM00869">
    <property type="entry name" value="Autotransporter"/>
    <property type="match status" value="1"/>
</dbReference>
<gene>
    <name evidence="6" type="ORF">JFT45_08995</name>
</gene>
<feature type="active site" evidence="3">
    <location>
        <position position="310"/>
    </location>
</feature>
<dbReference type="SUPFAM" id="SSF103515">
    <property type="entry name" value="Autotransporter"/>
    <property type="match status" value="1"/>
</dbReference>
<dbReference type="RefSeq" id="WP_198821680.1">
    <property type="nucleotide sequence ID" value="NZ_JAEKCZ010000006.1"/>
</dbReference>
<dbReference type="InterPro" id="IPR036709">
    <property type="entry name" value="Autotransporte_beta_dom_sf"/>
</dbReference>
<dbReference type="InterPro" id="IPR050592">
    <property type="entry name" value="GDSL_lipolytic_enzyme"/>
</dbReference>
<keyword evidence="2 4" id="KW-0732">Signal</keyword>
<name>A0A8I1K4L8_9PSED</name>
<evidence type="ECO:0000259" key="5">
    <source>
        <dbReference type="PROSITE" id="PS51208"/>
    </source>
</evidence>
<evidence type="ECO:0000256" key="2">
    <source>
        <dbReference type="ARBA" id="ARBA00022729"/>
    </source>
</evidence>
<dbReference type="Gene3D" id="2.40.128.130">
    <property type="entry name" value="Autotransporter beta-domain"/>
    <property type="match status" value="1"/>
</dbReference>
<dbReference type="Proteomes" id="UP000658390">
    <property type="component" value="Unassembled WGS sequence"/>
</dbReference>
<feature type="domain" description="Autotransporter" evidence="5">
    <location>
        <begin position="363"/>
        <end position="642"/>
    </location>
</feature>
<dbReference type="AlphaFoldDB" id="A0A8I1K4L8"/>
<feature type="signal peptide" evidence="4">
    <location>
        <begin position="1"/>
        <end position="24"/>
    </location>
</feature>
<dbReference type="InterPro" id="IPR048099">
    <property type="entry name" value="Esterase_EstP/EstA"/>
</dbReference>
<feature type="chain" id="PRO_5034110127" evidence="4">
    <location>
        <begin position="25"/>
        <end position="642"/>
    </location>
</feature>
<dbReference type="Gene3D" id="3.40.50.1110">
    <property type="entry name" value="SGNH hydrolase"/>
    <property type="match status" value="1"/>
</dbReference>
<dbReference type="PIRSF" id="PIRSF037375">
    <property type="entry name" value="Autotrns_EstA"/>
    <property type="match status" value="1"/>
</dbReference>
<accession>A0A8I1K4L8</accession>
<dbReference type="InterPro" id="IPR006315">
    <property type="entry name" value="OM_autotransptr_brl_dom"/>
</dbReference>
<reference evidence="6" key="1">
    <citation type="submission" date="2020-12" db="EMBL/GenBank/DDBJ databases">
        <title>Antibiotic resistance and phylogeny of Pseudomonas spp. isolated over three decades from chicken meat in the Norwegian food chain.</title>
        <authorList>
            <person name="Moen B."/>
        </authorList>
    </citation>
    <scope>NUCLEOTIDE SEQUENCE</scope>
    <source>
        <strain evidence="6">MF6762</strain>
    </source>
</reference>
<organism evidence="6 7">
    <name type="scientific">Pseudomonas psychrophila</name>
    <dbReference type="NCBI Taxonomy" id="122355"/>
    <lineage>
        <taxon>Bacteria</taxon>
        <taxon>Pseudomonadati</taxon>
        <taxon>Pseudomonadota</taxon>
        <taxon>Gammaproteobacteria</taxon>
        <taxon>Pseudomonadales</taxon>
        <taxon>Pseudomonadaceae</taxon>
        <taxon>Pseudomonas</taxon>
    </lineage>
</organism>
<dbReference type="InterPro" id="IPR036514">
    <property type="entry name" value="SGNH_hydro_sf"/>
</dbReference>
<dbReference type="InterPro" id="IPR017186">
    <property type="entry name" value="Lipase_autotranspt_EstA"/>
</dbReference>
<comment type="caution">
    <text evidence="6">The sequence shown here is derived from an EMBL/GenBank/DDBJ whole genome shotgun (WGS) entry which is preliminary data.</text>
</comment>
<sequence length="642" mass="69967">MRRLSLLIPLAGCILSFVSERVLAAPTPYSTMIVFGDSLSDSGQYIDLSGAVGDSTRFTNRTGPTYKEFKGEAYAPVAPMLLGAKLGIAPGDLAPSTSMTGDIDGNNWAVGGYRTDQIFKSITKVSKVTVPRDWFGAGSTLRSRRGYLVENGFKADPKALYFISGGGNDFLDERVRNPAEAAKAAQNLADSAFALQQAGARYIMVWMLPDLGLTPAIYGTPAQAGSSYLSAAFNTELAHQLSQIDAEVIPLNIPLLFREAVSDPSRFGLATGHNLVGTCFSGDECTENPQYGISSPTPDPARLLFNDSVHPTEAGQRLIADYAHSLLAAPWEVTLLPVMAQGTLNAHQDQLRNQWGSDNRQWQAPGQWRAFVAGGGQRLSIDEQNTSVSADGRGFNVNIGTSYRLDEHWRLGVATGLYRQRLETGAHESDYKINSYLGSVFAQYQHNHWWGDAALTLGRLDYDDLNRKFALGTSEGMEKGQTDGHLRALSTRLGYDIAQASAPWSLSPFISADYSRVEVSRYEEKGRRSTALSFEEQTLVSSRIGAGLLASYQFTAQTRVFGEAAHEHEFQDATQRLSIALNSLPNNSFKLEGYTPQSNLDRISLGISHRLTADLMLQAAYNVRKSDDVAQQGANIGISLNF</sequence>
<dbReference type="EMBL" id="JAEKCZ010000006">
    <property type="protein sequence ID" value="MBJ2256649.1"/>
    <property type="molecule type" value="Genomic_DNA"/>
</dbReference>
<proteinExistence type="inferred from homology"/>
<dbReference type="GO" id="GO:0016788">
    <property type="term" value="F:hydrolase activity, acting on ester bonds"/>
    <property type="evidence" value="ECO:0007669"/>
    <property type="project" value="InterPro"/>
</dbReference>
<dbReference type="NCBIfam" id="TIGR01414">
    <property type="entry name" value="autotrans_barl"/>
    <property type="match status" value="1"/>
</dbReference>
<dbReference type="PANTHER" id="PTHR45642:SF139">
    <property type="entry name" value="SGNH HYDROLASE-TYPE ESTERASE DOMAIN-CONTAINING PROTEIN"/>
    <property type="match status" value="1"/>
</dbReference>
<dbReference type="PANTHER" id="PTHR45642">
    <property type="entry name" value="GDSL ESTERASE/LIPASE EXL3"/>
    <property type="match status" value="1"/>
</dbReference>
<comment type="similarity">
    <text evidence="1">Belongs to the 'GDSL' lipolytic enzyme family.</text>
</comment>
<evidence type="ECO:0000256" key="3">
    <source>
        <dbReference type="PIRSR" id="PIRSR037375-1"/>
    </source>
</evidence>
<protein>
    <submittedName>
        <fullName evidence="6">Autotransporter domain-containing protein</fullName>
    </submittedName>
</protein>
<feature type="active site" description="Nucleophile" evidence="3">
    <location>
        <position position="38"/>
    </location>
</feature>
<dbReference type="InterPro" id="IPR005546">
    <property type="entry name" value="Autotransporte_beta"/>
</dbReference>
<evidence type="ECO:0000256" key="1">
    <source>
        <dbReference type="ARBA" id="ARBA00008668"/>
    </source>
</evidence>